<dbReference type="GO" id="GO:0009570">
    <property type="term" value="C:chloroplast stroma"/>
    <property type="evidence" value="ECO:0007669"/>
    <property type="project" value="TreeGrafter"/>
</dbReference>
<dbReference type="AlphaFoldDB" id="A0AA38ZFR1"/>
<evidence type="ECO:0000313" key="6">
    <source>
        <dbReference type="EMBL" id="KAJ9688245.1"/>
    </source>
</evidence>
<feature type="binding site" evidence="5">
    <location>
        <position position="158"/>
    </location>
    <ligand>
        <name>Fe cation</name>
        <dbReference type="ChEBI" id="CHEBI:24875"/>
        <note>catalytic</note>
    </ligand>
</feature>
<organism evidence="6 7">
    <name type="scientific">Vitis rotundifolia</name>
    <name type="common">Muscadine grape</name>
    <dbReference type="NCBI Taxonomy" id="103349"/>
    <lineage>
        <taxon>Eukaryota</taxon>
        <taxon>Viridiplantae</taxon>
        <taxon>Streptophyta</taxon>
        <taxon>Embryophyta</taxon>
        <taxon>Tracheophyta</taxon>
        <taxon>Spermatophyta</taxon>
        <taxon>Magnoliopsida</taxon>
        <taxon>eudicotyledons</taxon>
        <taxon>Gunneridae</taxon>
        <taxon>Pentapetalae</taxon>
        <taxon>rosids</taxon>
        <taxon>Vitales</taxon>
        <taxon>Vitaceae</taxon>
        <taxon>Viteae</taxon>
        <taxon>Vitis</taxon>
    </lineage>
</organism>
<dbReference type="GO" id="GO:0016121">
    <property type="term" value="P:carotene catabolic process"/>
    <property type="evidence" value="ECO:0007669"/>
    <property type="project" value="TreeGrafter"/>
</dbReference>
<dbReference type="EMBL" id="JARBHA010000011">
    <property type="protein sequence ID" value="KAJ9688245.1"/>
    <property type="molecule type" value="Genomic_DNA"/>
</dbReference>
<keyword evidence="3" id="KW-0560">Oxidoreductase</keyword>
<comment type="similarity">
    <text evidence="1">Belongs to the carotenoid oxygenase family.</text>
</comment>
<name>A0AA38ZFR1_VITRO</name>
<dbReference type="InterPro" id="IPR004294">
    <property type="entry name" value="Carotenoid_Oase"/>
</dbReference>
<dbReference type="PANTHER" id="PTHR10543">
    <property type="entry name" value="BETA-CAROTENE DIOXYGENASE"/>
    <property type="match status" value="1"/>
</dbReference>
<evidence type="ECO:0000256" key="2">
    <source>
        <dbReference type="ARBA" id="ARBA00022723"/>
    </source>
</evidence>
<evidence type="ECO:0000256" key="5">
    <source>
        <dbReference type="PIRSR" id="PIRSR604294-1"/>
    </source>
</evidence>
<keyword evidence="2 5" id="KW-0479">Metal-binding</keyword>
<protein>
    <submittedName>
        <fullName evidence="6">Uncharacterized protein</fullName>
    </submittedName>
</protein>
<dbReference type="Pfam" id="PF03055">
    <property type="entry name" value="RPE65"/>
    <property type="match status" value="1"/>
</dbReference>
<evidence type="ECO:0000256" key="3">
    <source>
        <dbReference type="ARBA" id="ARBA00022964"/>
    </source>
</evidence>
<feature type="binding site" evidence="5">
    <location>
        <position position="244"/>
    </location>
    <ligand>
        <name>Fe cation</name>
        <dbReference type="ChEBI" id="CHEBI:24875"/>
        <note>catalytic</note>
    </ligand>
</feature>
<evidence type="ECO:0000313" key="7">
    <source>
        <dbReference type="Proteomes" id="UP001168098"/>
    </source>
</evidence>
<reference evidence="6 7" key="1">
    <citation type="journal article" date="2023" name="BMC Biotechnol.">
        <title>Vitis rotundifolia cv Carlos genome sequencing.</title>
        <authorList>
            <person name="Huff M."/>
            <person name="Hulse-Kemp A."/>
            <person name="Scheffler B."/>
            <person name="Youngblood R."/>
            <person name="Simpson S."/>
            <person name="Babiker E."/>
            <person name="Staton M."/>
        </authorList>
    </citation>
    <scope>NUCLEOTIDE SEQUENCE [LARGE SCALE GENOMIC DNA]</scope>
    <source>
        <tissue evidence="6">Leaf</tissue>
    </source>
</reference>
<dbReference type="Proteomes" id="UP001168098">
    <property type="component" value="Unassembled WGS sequence"/>
</dbReference>
<proteinExistence type="inferred from homology"/>
<dbReference type="GO" id="GO:0010436">
    <property type="term" value="F:carotenoid dioxygenase activity"/>
    <property type="evidence" value="ECO:0007669"/>
    <property type="project" value="TreeGrafter"/>
</dbReference>
<sequence>MASFSFALQVNGLFHNHSISHSFDHLKTLLSSTVKKISLRTDIAKTLKNTSNKMLDAFVDSAFQFVSQTLPPSQKNFTPVEEIGEAVQVVCIEGIIPVDFQAGVYIRNGNSSTSIFEHSGKFYAIAENHLPQEIDIFTLETLEESDVNGAWDRPFTSHPKKAPGTGELVIIGIDGQKPFIVGGVISVILRFDSVMYNVIVDCPLTVDMNRLVAGGPLCKDWGHARYGNADSVKWFDIEANCTLHILNSFEDGNEVVVRGCRALESIISGPDQGLNKFEWFSMGFKPIEISNKNSNGFTREGFLFARVYEWRLNMETGEVKERNLTGTYFSMEFPTINEDFTGVKHKYGYTQVLDSMASSSCGMTKYGGLAKLYFEEQDKTLPAVRSSSRIKHPLSPSTSLRDGKKGQLIKVEYHRFEENNFCSGSAFVPKQGGVEEDDGWIISFVHNEDYNISQVHIIDARKFDSCKNYTASKGAIWLSWNLHTNAQTSLDVHYL</sequence>
<keyword evidence="3" id="KW-0223">Dioxygenase</keyword>
<comment type="cofactor">
    <cofactor evidence="5">
        <name>Fe(2+)</name>
        <dbReference type="ChEBI" id="CHEBI:29033"/>
    </cofactor>
    <text evidence="5">Binds 1 Fe(2+) ion per subunit.</text>
</comment>
<comment type="caution">
    <text evidence="6">The sequence shown here is derived from an EMBL/GenBank/DDBJ whole genome shotgun (WGS) entry which is preliminary data.</text>
</comment>
<evidence type="ECO:0000256" key="4">
    <source>
        <dbReference type="ARBA" id="ARBA00023004"/>
    </source>
</evidence>
<keyword evidence="7" id="KW-1185">Reference proteome</keyword>
<gene>
    <name evidence="6" type="ORF">PVL29_014119</name>
</gene>
<accession>A0AA38ZFR1</accession>
<dbReference type="PANTHER" id="PTHR10543:SF142">
    <property type="entry name" value="OS06G0162550 PROTEIN"/>
    <property type="match status" value="1"/>
</dbReference>
<keyword evidence="4 5" id="KW-0408">Iron</keyword>
<dbReference type="GO" id="GO:0046872">
    <property type="term" value="F:metal ion binding"/>
    <property type="evidence" value="ECO:0007669"/>
    <property type="project" value="UniProtKB-KW"/>
</dbReference>
<evidence type="ECO:0000256" key="1">
    <source>
        <dbReference type="ARBA" id="ARBA00006787"/>
    </source>
</evidence>